<dbReference type="OrthoDB" id="2703555at2"/>
<evidence type="ECO:0000313" key="3">
    <source>
        <dbReference type="Proteomes" id="UP000256977"/>
    </source>
</evidence>
<proteinExistence type="predicted"/>
<dbReference type="AlphaFoldDB" id="A0A3D9JQS3"/>
<accession>A0A3D9JQS3</accession>
<keyword evidence="1" id="KW-0472">Membrane</keyword>
<name>A0A3D9JQS3_9BACL</name>
<comment type="caution">
    <text evidence="2">The sequence shown here is derived from an EMBL/GenBank/DDBJ whole genome shotgun (WGS) entry which is preliminary data.</text>
</comment>
<sequence>MKCSISLGARKQEGSRRRYSDSAGSFTIEASMLLPWVMMLTFMLILFALYISQGTLLYYSSSIMTERAAFIWSNSSADTRTGGYPEGQVDGLYWRLTDDALLQSLFGLASGEAGTQVEVYPGMAGGEGAAAAEKLKRAAYETSAKHNVGSGQLSYRNIGIKREIHAELISSWLSVPLVRFKGGGPAEAKVSALVVEPAEFVRSFDLVRYYAAKLRNAPEGEEKYRSQAEEVLGKRKSALGKGGGGT</sequence>
<keyword evidence="1" id="KW-1133">Transmembrane helix</keyword>
<evidence type="ECO:0000313" key="2">
    <source>
        <dbReference type="EMBL" id="RED76310.1"/>
    </source>
</evidence>
<keyword evidence="3" id="KW-1185">Reference proteome</keyword>
<protein>
    <recommendedName>
        <fullName evidence="4">TadE-like protein</fullName>
    </recommendedName>
</protein>
<organism evidence="2 3">
    <name type="scientific">Cohnella phaseoli</name>
    <dbReference type="NCBI Taxonomy" id="456490"/>
    <lineage>
        <taxon>Bacteria</taxon>
        <taxon>Bacillati</taxon>
        <taxon>Bacillota</taxon>
        <taxon>Bacilli</taxon>
        <taxon>Bacillales</taxon>
        <taxon>Paenibacillaceae</taxon>
        <taxon>Cohnella</taxon>
    </lineage>
</organism>
<dbReference type="Proteomes" id="UP000256977">
    <property type="component" value="Unassembled WGS sequence"/>
</dbReference>
<evidence type="ECO:0008006" key="4">
    <source>
        <dbReference type="Google" id="ProtNLM"/>
    </source>
</evidence>
<feature type="transmembrane region" description="Helical" evidence="1">
    <location>
        <begin position="36"/>
        <end position="59"/>
    </location>
</feature>
<reference evidence="2 3" key="1">
    <citation type="submission" date="2018-07" db="EMBL/GenBank/DDBJ databases">
        <title>Genomic Encyclopedia of Type Strains, Phase III (KMG-III): the genomes of soil and plant-associated and newly described type strains.</title>
        <authorList>
            <person name="Whitman W."/>
        </authorList>
    </citation>
    <scope>NUCLEOTIDE SEQUENCE [LARGE SCALE GENOMIC DNA]</scope>
    <source>
        <strain evidence="2 3">CECT 7287</strain>
    </source>
</reference>
<dbReference type="RefSeq" id="WP_116061609.1">
    <property type="nucleotide sequence ID" value="NZ_QRDZ01000012.1"/>
</dbReference>
<evidence type="ECO:0000256" key="1">
    <source>
        <dbReference type="SAM" id="Phobius"/>
    </source>
</evidence>
<dbReference type="EMBL" id="QRDZ01000012">
    <property type="protein sequence ID" value="RED76310.1"/>
    <property type="molecule type" value="Genomic_DNA"/>
</dbReference>
<gene>
    <name evidence="2" type="ORF">DFP98_11227</name>
</gene>
<keyword evidence="1" id="KW-0812">Transmembrane</keyword>